<organism evidence="1 2">
    <name type="scientific">Nocardia vinacea</name>
    <dbReference type="NCBI Taxonomy" id="96468"/>
    <lineage>
        <taxon>Bacteria</taxon>
        <taxon>Bacillati</taxon>
        <taxon>Actinomycetota</taxon>
        <taxon>Actinomycetes</taxon>
        <taxon>Mycobacteriales</taxon>
        <taxon>Nocardiaceae</taxon>
        <taxon>Nocardia</taxon>
    </lineage>
</organism>
<sequence>MIDMVEQARAAVARLQVVAAESDGRVRLGPGIADKVMDSWQVPVPPDVRLIAGEVGAIWFDEYDAIEFDHPRNDDPEPRPAQAPQRYRILHTNSAAETYCAEVDPETGAWGRIFYYWEDHSITWVAENLAAWLLFVAHGLDLALRIDSGEMVPELASAGHVDEAELPQLTFENVFRDWFGSYGEFFAQRDDPRATTPYVLD</sequence>
<dbReference type="Proteomes" id="UP001432062">
    <property type="component" value="Chromosome"/>
</dbReference>
<accession>A0ABZ1YQC3</accession>
<reference evidence="1" key="1">
    <citation type="submission" date="2022-10" db="EMBL/GenBank/DDBJ databases">
        <title>The complete genomes of actinobacterial strains from the NBC collection.</title>
        <authorList>
            <person name="Joergensen T.S."/>
            <person name="Alvarez Arevalo M."/>
            <person name="Sterndorff E.B."/>
            <person name="Faurdal D."/>
            <person name="Vuksanovic O."/>
            <person name="Mourched A.-S."/>
            <person name="Charusanti P."/>
            <person name="Shaw S."/>
            <person name="Blin K."/>
            <person name="Weber T."/>
        </authorList>
    </citation>
    <scope>NUCLEOTIDE SEQUENCE</scope>
    <source>
        <strain evidence="1">NBC_01482</strain>
    </source>
</reference>
<dbReference type="RefSeq" id="WP_329407367.1">
    <property type="nucleotide sequence ID" value="NZ_CP109441.1"/>
</dbReference>
<evidence type="ECO:0008006" key="3">
    <source>
        <dbReference type="Google" id="ProtNLM"/>
    </source>
</evidence>
<evidence type="ECO:0000313" key="1">
    <source>
        <dbReference type="EMBL" id="WUV44440.1"/>
    </source>
</evidence>
<protein>
    <recommendedName>
        <fullName evidence="3">SMI1/KNR4 family protein</fullName>
    </recommendedName>
</protein>
<gene>
    <name evidence="1" type="ORF">OG563_35500</name>
</gene>
<dbReference type="EMBL" id="CP109441">
    <property type="protein sequence ID" value="WUV44440.1"/>
    <property type="molecule type" value="Genomic_DNA"/>
</dbReference>
<name>A0ABZ1YQC3_9NOCA</name>
<evidence type="ECO:0000313" key="2">
    <source>
        <dbReference type="Proteomes" id="UP001432062"/>
    </source>
</evidence>
<proteinExistence type="predicted"/>
<keyword evidence="2" id="KW-1185">Reference proteome</keyword>